<gene>
    <name evidence="1" type="ORF">GCM10011512_25050</name>
</gene>
<proteinExistence type="predicted"/>
<evidence type="ECO:0000313" key="1">
    <source>
        <dbReference type="EMBL" id="GGC97042.1"/>
    </source>
</evidence>
<protein>
    <submittedName>
        <fullName evidence="1">Uncharacterized protein</fullName>
    </submittedName>
</protein>
<keyword evidence="2" id="KW-1185">Reference proteome</keyword>
<evidence type="ECO:0000313" key="2">
    <source>
        <dbReference type="Proteomes" id="UP000597761"/>
    </source>
</evidence>
<dbReference type="InterPro" id="IPR046175">
    <property type="entry name" value="DUF6177"/>
</dbReference>
<organism evidence="1 2">
    <name type="scientific">Tersicoccus solisilvae</name>
    <dbReference type="NCBI Taxonomy" id="1882339"/>
    <lineage>
        <taxon>Bacteria</taxon>
        <taxon>Bacillati</taxon>
        <taxon>Actinomycetota</taxon>
        <taxon>Actinomycetes</taxon>
        <taxon>Micrococcales</taxon>
        <taxon>Micrococcaceae</taxon>
        <taxon>Tersicoccus</taxon>
    </lineage>
</organism>
<comment type="caution">
    <text evidence="1">The sequence shown here is derived from an EMBL/GenBank/DDBJ whole genome shotgun (WGS) entry which is preliminary data.</text>
</comment>
<name>A0ABQ1PGQ4_9MICC</name>
<dbReference type="RefSeq" id="WP_188668769.1">
    <property type="nucleotide sequence ID" value="NZ_BMJI01000019.1"/>
</dbReference>
<dbReference type="Proteomes" id="UP000597761">
    <property type="component" value="Unassembled WGS sequence"/>
</dbReference>
<dbReference type="EMBL" id="BMJI01000019">
    <property type="protein sequence ID" value="GGC97042.1"/>
    <property type="molecule type" value="Genomic_DNA"/>
</dbReference>
<accession>A0ABQ1PGQ4</accession>
<reference evidence="2" key="1">
    <citation type="journal article" date="2019" name="Int. J. Syst. Evol. Microbiol.">
        <title>The Global Catalogue of Microorganisms (GCM) 10K type strain sequencing project: providing services to taxonomists for standard genome sequencing and annotation.</title>
        <authorList>
            <consortium name="The Broad Institute Genomics Platform"/>
            <consortium name="The Broad Institute Genome Sequencing Center for Infectious Disease"/>
            <person name="Wu L."/>
            <person name="Ma J."/>
        </authorList>
    </citation>
    <scope>NUCLEOTIDE SEQUENCE [LARGE SCALE GENOMIC DNA]</scope>
    <source>
        <strain evidence="2">CGMCC 1.15480</strain>
    </source>
</reference>
<dbReference type="Pfam" id="PF19674">
    <property type="entry name" value="DUF6177"/>
    <property type="match status" value="1"/>
</dbReference>
<sequence>MSLFDFTTADTAVLFQDKPVVHRSAWVDLAAARAAEEGRFLALITPPDSALTLPANDLLSQPGRRWLVTRHDGRFHDGYTGRVHGWDGDAFTTVDELAEEFLVADARPDGALHLRADVMHPAAHGTRVGDLAETLLTLLTGQPPTGWGTHEPASEPWDVSALTDHCFRISPHRSRLVVVGAPQPGSQVAAVGVLDVQRTATGVSETFELLVEADDPLDDAALGYVGRALTRHAVRSALVGHALGLPALNRPARFTGASVPGLAVFGPDAVRSAGPEAARKLAGDRAELVGPSAAPSLVVAYDQQPEGVHPLEQHARLVQRLAG</sequence>